<comment type="caution">
    <text evidence="2">The sequence shown here is derived from an EMBL/GenBank/DDBJ whole genome shotgun (WGS) entry which is preliminary data.</text>
</comment>
<reference evidence="2" key="1">
    <citation type="submission" date="2022-10" db="EMBL/GenBank/DDBJ databases">
        <title>Streptomyces beihaiensis sp. nov., a chitin degrading actinobacterium, isolated from shrimp pond soil.</title>
        <authorList>
            <person name="Xie J."/>
            <person name="Shen N."/>
        </authorList>
    </citation>
    <scope>NUCLEOTIDE SEQUENCE</scope>
    <source>
        <strain evidence="2">GXMU-J5</strain>
    </source>
</reference>
<keyword evidence="3" id="KW-1185">Reference proteome</keyword>
<accession>A0ABT3TP70</accession>
<proteinExistence type="predicted"/>
<sequence>MPRRIGRPGLLGTVVRTAVISGTATAVGSRVERGMARRDVEREATDRPMDRVSQLKALADLKGQGLLTEEEFAAEKAHILNS</sequence>
<dbReference type="Proteomes" id="UP001163064">
    <property type="component" value="Unassembled WGS sequence"/>
</dbReference>
<name>A0ABT3TP70_9ACTN</name>
<evidence type="ECO:0000313" key="3">
    <source>
        <dbReference type="Proteomes" id="UP001163064"/>
    </source>
</evidence>
<protein>
    <submittedName>
        <fullName evidence="2">SHOCT domain-containing protein</fullName>
    </submittedName>
</protein>
<dbReference type="EMBL" id="JAPHNL010000022">
    <property type="protein sequence ID" value="MCX3058833.1"/>
    <property type="molecule type" value="Genomic_DNA"/>
</dbReference>
<organism evidence="2 3">
    <name type="scientific">Streptomyces beihaiensis</name>
    <dbReference type="NCBI Taxonomy" id="2984495"/>
    <lineage>
        <taxon>Bacteria</taxon>
        <taxon>Bacillati</taxon>
        <taxon>Actinomycetota</taxon>
        <taxon>Actinomycetes</taxon>
        <taxon>Kitasatosporales</taxon>
        <taxon>Streptomycetaceae</taxon>
        <taxon>Streptomyces</taxon>
    </lineage>
</organism>
<evidence type="ECO:0000259" key="1">
    <source>
        <dbReference type="Pfam" id="PF09851"/>
    </source>
</evidence>
<gene>
    <name evidence="2" type="ORF">OFY01_03415</name>
</gene>
<dbReference type="InterPro" id="IPR018649">
    <property type="entry name" value="SHOCT"/>
</dbReference>
<evidence type="ECO:0000313" key="2">
    <source>
        <dbReference type="EMBL" id="MCX3058833.1"/>
    </source>
</evidence>
<dbReference type="Pfam" id="PF09851">
    <property type="entry name" value="SHOCT"/>
    <property type="match status" value="1"/>
</dbReference>
<feature type="domain" description="SHOCT" evidence="1">
    <location>
        <begin position="53"/>
        <end position="80"/>
    </location>
</feature>
<dbReference type="RefSeq" id="WP_266596152.1">
    <property type="nucleotide sequence ID" value="NZ_JAPHNL010000022.1"/>
</dbReference>